<evidence type="ECO:0000256" key="4">
    <source>
        <dbReference type="ARBA" id="ARBA00022764"/>
    </source>
</evidence>
<keyword evidence="3 6" id="KW-0732">Signal</keyword>
<evidence type="ECO:0000256" key="5">
    <source>
        <dbReference type="SAM" id="MobiDB-lite"/>
    </source>
</evidence>
<feature type="region of interest" description="Disordered" evidence="5">
    <location>
        <begin position="32"/>
        <end position="52"/>
    </location>
</feature>
<proteinExistence type="inferred from homology"/>
<evidence type="ECO:0000256" key="6">
    <source>
        <dbReference type="SAM" id="SignalP"/>
    </source>
</evidence>
<reference evidence="7 8" key="1">
    <citation type="journal article" date="2008" name="PLoS ONE">
        <title>Environmental adaptation: genomic analysis of the piezotolerant and psychrotolerant deep-sea iron reducing bacterium Shewanella piezotolerans WP3.</title>
        <authorList>
            <person name="Wang F."/>
            <person name="Wang J."/>
            <person name="Jian H."/>
            <person name="Zhang B."/>
            <person name="Li S."/>
            <person name="Wang F."/>
            <person name="Zeng X."/>
            <person name="Gao L."/>
            <person name="Bartlett D.H."/>
            <person name="Yu J."/>
            <person name="Hu S."/>
            <person name="Xiao X."/>
        </authorList>
    </citation>
    <scope>NUCLEOTIDE SEQUENCE [LARGE SCALE GENOMIC DNA]</scope>
    <source>
        <strain evidence="8">WP3 / JCM 13877</strain>
    </source>
</reference>
<dbReference type="eggNOG" id="COG3678">
    <property type="taxonomic scope" value="Bacteria"/>
</dbReference>
<dbReference type="EMBL" id="CP000472">
    <property type="protein sequence ID" value="ACJ27085.1"/>
    <property type="molecule type" value="Genomic_DNA"/>
</dbReference>
<dbReference type="Gene3D" id="1.20.120.1490">
    <property type="match status" value="1"/>
</dbReference>
<dbReference type="PIRSF" id="PIRSF034445">
    <property type="entry name" value="CpxP_Spy"/>
    <property type="match status" value="1"/>
</dbReference>
<evidence type="ECO:0000256" key="2">
    <source>
        <dbReference type="ARBA" id="ARBA00008441"/>
    </source>
</evidence>
<dbReference type="Proteomes" id="UP000000753">
    <property type="component" value="Chromosome"/>
</dbReference>
<comment type="similarity">
    <text evidence="2">Belongs to the CpxP/Spy family.</text>
</comment>
<dbReference type="InterPro" id="IPR052211">
    <property type="entry name" value="Cpx_auxiliary_protein"/>
</dbReference>
<dbReference type="CDD" id="cd09916">
    <property type="entry name" value="CpxP_like"/>
    <property type="match status" value="1"/>
</dbReference>
<gene>
    <name evidence="7" type="ordered locus">swp_0244</name>
</gene>
<dbReference type="PANTHER" id="PTHR38102:SF1">
    <property type="entry name" value="PERIPLASMIC CHAPERONE SPY"/>
    <property type="match status" value="1"/>
</dbReference>
<dbReference type="STRING" id="225849.swp_0244"/>
<organism evidence="7 8">
    <name type="scientific">Shewanella piezotolerans (strain WP3 / JCM 13877)</name>
    <dbReference type="NCBI Taxonomy" id="225849"/>
    <lineage>
        <taxon>Bacteria</taxon>
        <taxon>Pseudomonadati</taxon>
        <taxon>Pseudomonadota</taxon>
        <taxon>Gammaproteobacteria</taxon>
        <taxon>Alteromonadales</taxon>
        <taxon>Shewanellaceae</taxon>
        <taxon>Shewanella</taxon>
    </lineage>
</organism>
<keyword evidence="8" id="KW-1185">Reference proteome</keyword>
<feature type="chain" id="PRO_5002869927" evidence="6">
    <location>
        <begin position="27"/>
        <end position="161"/>
    </location>
</feature>
<dbReference type="Pfam" id="PF07813">
    <property type="entry name" value="LTXXQ"/>
    <property type="match status" value="1"/>
</dbReference>
<dbReference type="GO" id="GO:0051082">
    <property type="term" value="F:unfolded protein binding"/>
    <property type="evidence" value="ECO:0007669"/>
    <property type="project" value="TreeGrafter"/>
</dbReference>
<sequence>MKNNTLKASLLAIVAGTTLLTAGVYAADDAKDSNEGHGKHGYHQMKGERGGHHDMRKMFRGLDLTDEQKSELKALFLAHRDEMKQNRPSKEERATQKEQMLSFITTSNFSEDDVRQALAAKQEARQQKAVDILKLQNQAYQLLTPEQQEKFKERFAKRHNR</sequence>
<comment type="subcellular location">
    <subcellularLocation>
        <location evidence="1">Periplasm</location>
    </subcellularLocation>
</comment>
<dbReference type="KEGG" id="swp:swp_0244"/>
<accession>B8CHF9</accession>
<dbReference type="GO" id="GO:0030288">
    <property type="term" value="C:outer membrane-bounded periplasmic space"/>
    <property type="evidence" value="ECO:0007669"/>
    <property type="project" value="TreeGrafter"/>
</dbReference>
<dbReference type="PANTHER" id="PTHR38102">
    <property type="entry name" value="PERIPLASMIC CHAPERONE SPY"/>
    <property type="match status" value="1"/>
</dbReference>
<dbReference type="InterPro" id="IPR012899">
    <property type="entry name" value="LTXXQ"/>
</dbReference>
<evidence type="ECO:0000256" key="1">
    <source>
        <dbReference type="ARBA" id="ARBA00004418"/>
    </source>
</evidence>
<evidence type="ECO:0000313" key="8">
    <source>
        <dbReference type="Proteomes" id="UP000000753"/>
    </source>
</evidence>
<dbReference type="RefSeq" id="WP_020910468.1">
    <property type="nucleotide sequence ID" value="NC_011566.1"/>
</dbReference>
<dbReference type="AlphaFoldDB" id="B8CHF9"/>
<name>B8CHF9_SHEPW</name>
<protein>
    <submittedName>
        <fullName evidence="7">Spheroplast protein y, putative</fullName>
    </submittedName>
</protein>
<evidence type="ECO:0000313" key="7">
    <source>
        <dbReference type="EMBL" id="ACJ27085.1"/>
    </source>
</evidence>
<evidence type="ECO:0000256" key="3">
    <source>
        <dbReference type="ARBA" id="ARBA00022729"/>
    </source>
</evidence>
<feature type="signal peptide" evidence="6">
    <location>
        <begin position="1"/>
        <end position="26"/>
    </location>
</feature>
<dbReference type="HOGENOM" id="CLU_124352_1_0_6"/>
<keyword evidence="4" id="KW-0574">Periplasm</keyword>